<organism evidence="2 3">
    <name type="scientific">Metabacillus malikii</name>
    <dbReference type="NCBI Taxonomy" id="1504265"/>
    <lineage>
        <taxon>Bacteria</taxon>
        <taxon>Bacillati</taxon>
        <taxon>Bacillota</taxon>
        <taxon>Bacilli</taxon>
        <taxon>Bacillales</taxon>
        <taxon>Bacillaceae</taxon>
        <taxon>Metabacillus</taxon>
    </lineage>
</organism>
<gene>
    <name evidence="2" type="ORF">J2S19_003001</name>
</gene>
<keyword evidence="3" id="KW-1185">Reference proteome</keyword>
<sequence length="259" mass="29971">MGPIQGLLKKDFRISRSEFITSLVIYGLAWIAGFSLSSYFNQPVGTLPVFIMSALSMVIYTPIMIFAMLKIEGKTQIWLYSPRSSLALLLSKFVTSLSYQAIVQVLLSIYGAISLYWFGREVYEQLGIPLFIEALLYLNLILLLFGFFFGCWVCFYWTLYHSLASKQIIKPIRWLIMLAIYFFYNLFESFIARIPFIKELISKYEVHLITSPNLELKEANWTVYFDEGVIPVVPFLYYALLSIILIFIAAKLLTKRVEV</sequence>
<comment type="caution">
    <text evidence="2">The sequence shown here is derived from an EMBL/GenBank/DDBJ whole genome shotgun (WGS) entry which is preliminary data.</text>
</comment>
<keyword evidence="1" id="KW-0812">Transmembrane</keyword>
<dbReference type="EMBL" id="JAUSUD010000014">
    <property type="protein sequence ID" value="MDQ0231717.1"/>
    <property type="molecule type" value="Genomic_DNA"/>
</dbReference>
<feature type="transmembrane region" description="Helical" evidence="1">
    <location>
        <begin position="20"/>
        <end position="40"/>
    </location>
</feature>
<feature type="transmembrane region" description="Helical" evidence="1">
    <location>
        <begin position="46"/>
        <end position="69"/>
    </location>
</feature>
<feature type="transmembrane region" description="Helical" evidence="1">
    <location>
        <begin position="89"/>
        <end position="117"/>
    </location>
</feature>
<feature type="transmembrane region" description="Helical" evidence="1">
    <location>
        <begin position="172"/>
        <end position="192"/>
    </location>
</feature>
<evidence type="ECO:0000313" key="2">
    <source>
        <dbReference type="EMBL" id="MDQ0231717.1"/>
    </source>
</evidence>
<proteinExistence type="predicted"/>
<keyword evidence="1" id="KW-1133">Transmembrane helix</keyword>
<name>A0ABT9ZHE7_9BACI</name>
<dbReference type="Proteomes" id="UP001234495">
    <property type="component" value="Unassembled WGS sequence"/>
</dbReference>
<protein>
    <submittedName>
        <fullName evidence="2">Multisubunit Na+/H+ antiporter MnhE subunit</fullName>
    </submittedName>
</protein>
<evidence type="ECO:0000256" key="1">
    <source>
        <dbReference type="SAM" id="Phobius"/>
    </source>
</evidence>
<keyword evidence="1" id="KW-0472">Membrane</keyword>
<feature type="transmembrane region" description="Helical" evidence="1">
    <location>
        <begin position="235"/>
        <end position="254"/>
    </location>
</feature>
<feature type="transmembrane region" description="Helical" evidence="1">
    <location>
        <begin position="137"/>
        <end position="160"/>
    </location>
</feature>
<accession>A0ABT9ZHE7</accession>
<evidence type="ECO:0000313" key="3">
    <source>
        <dbReference type="Proteomes" id="UP001234495"/>
    </source>
</evidence>
<dbReference type="RefSeq" id="WP_307343140.1">
    <property type="nucleotide sequence ID" value="NZ_JAUSUD010000014.1"/>
</dbReference>
<reference evidence="2 3" key="1">
    <citation type="submission" date="2023-07" db="EMBL/GenBank/DDBJ databases">
        <title>Genomic Encyclopedia of Type Strains, Phase IV (KMG-IV): sequencing the most valuable type-strain genomes for metagenomic binning, comparative biology and taxonomic classification.</title>
        <authorList>
            <person name="Goeker M."/>
        </authorList>
    </citation>
    <scope>NUCLEOTIDE SEQUENCE [LARGE SCALE GENOMIC DNA]</scope>
    <source>
        <strain evidence="2 3">DSM 29005</strain>
    </source>
</reference>